<reference evidence="1 2" key="1">
    <citation type="journal article" date="2019" name="Commun. Biol.">
        <title>The bagworm genome reveals a unique fibroin gene that provides high tensile strength.</title>
        <authorList>
            <person name="Kono N."/>
            <person name="Nakamura H."/>
            <person name="Ohtoshi R."/>
            <person name="Tomita M."/>
            <person name="Numata K."/>
            <person name="Arakawa K."/>
        </authorList>
    </citation>
    <scope>NUCLEOTIDE SEQUENCE [LARGE SCALE GENOMIC DNA]</scope>
</reference>
<evidence type="ECO:0000313" key="1">
    <source>
        <dbReference type="EMBL" id="GBP65994.1"/>
    </source>
</evidence>
<dbReference type="OrthoDB" id="9995375at2759"/>
<evidence type="ECO:0000313" key="2">
    <source>
        <dbReference type="Proteomes" id="UP000299102"/>
    </source>
</evidence>
<gene>
    <name evidence="1" type="ORF">EVAR_47494_1</name>
</gene>
<comment type="caution">
    <text evidence="1">The sequence shown here is derived from an EMBL/GenBank/DDBJ whole genome shotgun (WGS) entry which is preliminary data.</text>
</comment>
<dbReference type="AlphaFoldDB" id="A0A4C1XTU8"/>
<proteinExistence type="predicted"/>
<dbReference type="Proteomes" id="UP000299102">
    <property type="component" value="Unassembled WGS sequence"/>
</dbReference>
<keyword evidence="2" id="KW-1185">Reference proteome</keyword>
<dbReference type="EMBL" id="BGZK01000945">
    <property type="protein sequence ID" value="GBP65994.1"/>
    <property type="molecule type" value="Genomic_DNA"/>
</dbReference>
<protein>
    <submittedName>
        <fullName evidence="1">Uncharacterized protein</fullName>
    </submittedName>
</protein>
<organism evidence="1 2">
    <name type="scientific">Eumeta variegata</name>
    <name type="common">Bagworm moth</name>
    <name type="synonym">Eumeta japonica</name>
    <dbReference type="NCBI Taxonomy" id="151549"/>
    <lineage>
        <taxon>Eukaryota</taxon>
        <taxon>Metazoa</taxon>
        <taxon>Ecdysozoa</taxon>
        <taxon>Arthropoda</taxon>
        <taxon>Hexapoda</taxon>
        <taxon>Insecta</taxon>
        <taxon>Pterygota</taxon>
        <taxon>Neoptera</taxon>
        <taxon>Endopterygota</taxon>
        <taxon>Lepidoptera</taxon>
        <taxon>Glossata</taxon>
        <taxon>Ditrysia</taxon>
        <taxon>Tineoidea</taxon>
        <taxon>Psychidae</taxon>
        <taxon>Oiketicinae</taxon>
        <taxon>Eumeta</taxon>
    </lineage>
</organism>
<name>A0A4C1XTU8_EUMVA</name>
<sequence>MSIIHMAAYSATNGLVTLDEEQTDRTDRPKYIIPSYDLIAVTARCKRVALEERILEMAKTVIRGKASGNARENWVVHNITWVIEVPGCRKTTWVVNHFERCRHNTRSSKSILGTLVSISWLTTLYESLPARGIGTRRDLTDSGGPDRHRRCVAYRWERGLSYWLPITS</sequence>
<accession>A0A4C1XTU8</accession>